<accession>A0ABP9Y3L7</accession>
<evidence type="ECO:0000313" key="2">
    <source>
        <dbReference type="Proteomes" id="UP001476247"/>
    </source>
</evidence>
<gene>
    <name evidence="1" type="ORF">HPULCUR_006999</name>
</gene>
<evidence type="ECO:0000313" key="1">
    <source>
        <dbReference type="EMBL" id="GAA5801551.1"/>
    </source>
</evidence>
<protein>
    <submittedName>
        <fullName evidence="1">Uncharacterized protein</fullName>
    </submittedName>
</protein>
<reference evidence="1 2" key="1">
    <citation type="submission" date="2024-04" db="EMBL/GenBank/DDBJ databases">
        <title>genome sequences of Mucor flavus KT1a and Helicostylum pulchrum KT1b strains isolation_sourced from the surface of a dry-aged beef.</title>
        <authorList>
            <person name="Toyotome T."/>
            <person name="Hosono M."/>
            <person name="Torimaru M."/>
            <person name="Fukuda K."/>
            <person name="Mikami N."/>
        </authorList>
    </citation>
    <scope>NUCLEOTIDE SEQUENCE [LARGE SCALE GENOMIC DNA]</scope>
    <source>
        <strain evidence="1 2">KT1b</strain>
    </source>
</reference>
<comment type="caution">
    <text evidence="1">The sequence shown here is derived from an EMBL/GenBank/DDBJ whole genome shotgun (WGS) entry which is preliminary data.</text>
</comment>
<organism evidence="1 2">
    <name type="scientific">Helicostylum pulchrum</name>
    <dbReference type="NCBI Taxonomy" id="562976"/>
    <lineage>
        <taxon>Eukaryota</taxon>
        <taxon>Fungi</taxon>
        <taxon>Fungi incertae sedis</taxon>
        <taxon>Mucoromycota</taxon>
        <taxon>Mucoromycotina</taxon>
        <taxon>Mucoromycetes</taxon>
        <taxon>Mucorales</taxon>
        <taxon>Mucorineae</taxon>
        <taxon>Mucoraceae</taxon>
        <taxon>Helicostylum</taxon>
    </lineage>
</organism>
<proteinExistence type="predicted"/>
<dbReference type="Proteomes" id="UP001476247">
    <property type="component" value="Unassembled WGS sequence"/>
</dbReference>
<sequence>MKPNTKLEIAVTTDWEEDDTVGPPSPPPAHLIYFPETYAGTKSWQQRNTVSTHRAVHPIQTFILLLATVSHLLVRFQKIGYKWAAHTVRNMGGLDSVVLALSAIIFAKSIQRTNRII</sequence>
<dbReference type="EMBL" id="BAABUJ010000019">
    <property type="protein sequence ID" value="GAA5801551.1"/>
    <property type="molecule type" value="Genomic_DNA"/>
</dbReference>
<keyword evidence="2" id="KW-1185">Reference proteome</keyword>
<name>A0ABP9Y3L7_9FUNG</name>